<evidence type="ECO:0000256" key="14">
    <source>
        <dbReference type="ARBA" id="ARBA00023128"/>
    </source>
</evidence>
<dbReference type="AlphaFoldDB" id="G4WCQ1"/>
<evidence type="ECO:0000256" key="7">
    <source>
        <dbReference type="ARBA" id="ARBA00022692"/>
    </source>
</evidence>
<keyword evidence="5 16" id="KW-0349">Heme</keyword>
<dbReference type="PANTHER" id="PTHR19271">
    <property type="entry name" value="CYTOCHROME B"/>
    <property type="match status" value="1"/>
</dbReference>
<keyword evidence="9" id="KW-0999">Mitochondrion inner membrane</keyword>
<dbReference type="SUPFAM" id="SSF81648">
    <property type="entry name" value="a domain/subunit of cytochrome bc1 complex (Ubiquinol-cytochrome c reductase)"/>
    <property type="match status" value="1"/>
</dbReference>
<dbReference type="GO" id="GO:0046872">
    <property type="term" value="F:metal ion binding"/>
    <property type="evidence" value="ECO:0007669"/>
    <property type="project" value="UniProtKB-UniRule"/>
</dbReference>
<dbReference type="PROSITE" id="PS51002">
    <property type="entry name" value="CYTB_NTER"/>
    <property type="match status" value="1"/>
</dbReference>
<comment type="subcellular location">
    <subcellularLocation>
        <location evidence="2">Mitochondrion inner membrane</location>
        <topology evidence="2">Multi-pass membrane protein</topology>
    </subcellularLocation>
</comment>
<evidence type="ECO:0000256" key="5">
    <source>
        <dbReference type="ARBA" id="ARBA00022617"/>
    </source>
</evidence>
<feature type="transmembrane region" description="Helical" evidence="16">
    <location>
        <begin position="20"/>
        <end position="46"/>
    </location>
</feature>
<dbReference type="GO" id="GO:0005743">
    <property type="term" value="C:mitochondrial inner membrane"/>
    <property type="evidence" value="ECO:0007669"/>
    <property type="project" value="UniProtKB-SubCell"/>
</dbReference>
<dbReference type="InterPro" id="IPR005798">
    <property type="entry name" value="Cyt_b/b6_C"/>
</dbReference>
<proteinExistence type="inferred from homology"/>
<dbReference type="InterPro" id="IPR005797">
    <property type="entry name" value="Cyt_b/b6_N"/>
</dbReference>
<keyword evidence="14 16" id="KW-0496">Mitochondrion</keyword>
<organism evidence="19">
    <name type="scientific">Schistosoma turkestanicum</name>
    <dbReference type="NCBI Taxonomy" id="1163369"/>
    <lineage>
        <taxon>Eukaryota</taxon>
        <taxon>Metazoa</taxon>
        <taxon>Spiralia</taxon>
        <taxon>Lophotrochozoa</taxon>
        <taxon>Platyhelminthes</taxon>
        <taxon>Trematoda</taxon>
        <taxon>Digenea</taxon>
        <taxon>Strigeidida</taxon>
        <taxon>Schistosomatoidea</taxon>
        <taxon>Schistosomatidae</taxon>
        <taxon>Schistosoma</taxon>
    </lineage>
</organism>
<keyword evidence="15 16" id="KW-0472">Membrane</keyword>
<dbReference type="InterPro" id="IPR016174">
    <property type="entry name" value="Di-haem_cyt_TM"/>
</dbReference>
<evidence type="ECO:0000256" key="2">
    <source>
        <dbReference type="ARBA" id="ARBA00004448"/>
    </source>
</evidence>
<feature type="transmembrane region" description="Helical" evidence="16">
    <location>
        <begin position="99"/>
        <end position="122"/>
    </location>
</feature>
<keyword evidence="8 16" id="KW-0479">Metal-binding</keyword>
<evidence type="ECO:0000256" key="10">
    <source>
        <dbReference type="ARBA" id="ARBA00022982"/>
    </source>
</evidence>
<protein>
    <recommendedName>
        <fullName evidence="3 16">Cytochrome b</fullName>
    </recommendedName>
</protein>
<feature type="transmembrane region" description="Helical" evidence="16">
    <location>
        <begin position="279"/>
        <end position="297"/>
    </location>
</feature>
<feature type="domain" description="Cytochrome b/b6 C-terminal region profile" evidence="18">
    <location>
        <begin position="201"/>
        <end position="365"/>
    </location>
</feature>
<keyword evidence="4 16" id="KW-0813">Transport</keyword>
<feature type="transmembrane region" description="Helical" evidence="16">
    <location>
        <begin position="309"/>
        <end position="326"/>
    </location>
</feature>
<dbReference type="Pfam" id="PF00033">
    <property type="entry name" value="Cytochrome_B"/>
    <property type="match status" value="1"/>
</dbReference>
<evidence type="ECO:0000256" key="4">
    <source>
        <dbReference type="ARBA" id="ARBA00022448"/>
    </source>
</evidence>
<evidence type="ECO:0000259" key="18">
    <source>
        <dbReference type="PROSITE" id="PS51003"/>
    </source>
</evidence>
<dbReference type="SUPFAM" id="SSF81342">
    <property type="entry name" value="Transmembrane di-heme cytochromes"/>
    <property type="match status" value="1"/>
</dbReference>
<evidence type="ECO:0000259" key="17">
    <source>
        <dbReference type="PROSITE" id="PS51002"/>
    </source>
</evidence>
<keyword evidence="7 16" id="KW-0812">Transmembrane</keyword>
<evidence type="ECO:0000256" key="3">
    <source>
        <dbReference type="ARBA" id="ARBA00013531"/>
    </source>
</evidence>
<keyword evidence="10 16" id="KW-0249">Electron transport</keyword>
<dbReference type="InterPro" id="IPR036150">
    <property type="entry name" value="Cyt_b/b6_C_sf"/>
</dbReference>
<feature type="domain" description="Cytochrome b/b6 N-terminal region profile" evidence="17">
    <location>
        <begin position="1"/>
        <end position="199"/>
    </location>
</feature>
<geneLocation type="mitochondrion" evidence="19"/>
<evidence type="ECO:0000256" key="11">
    <source>
        <dbReference type="ARBA" id="ARBA00022989"/>
    </source>
</evidence>
<reference evidence="19" key="1">
    <citation type="journal article" date="2011" name="Infect. Genet. Evol.">
        <title>The complete mitochondrial genome of Orientobilharzia turkestanicum supports its affinity with African Schistosoma spp.</title>
        <authorList>
            <person name="Wang Y."/>
            <person name="Wang C.R."/>
            <person name="Zhao G.H."/>
            <person name="Gao J.F."/>
            <person name="Li M.W."/>
            <person name="Zhu X.Q."/>
        </authorList>
    </citation>
    <scope>NUCLEOTIDE SEQUENCE</scope>
</reference>
<feature type="transmembrane region" description="Helical" evidence="16">
    <location>
        <begin position="128"/>
        <end position="153"/>
    </location>
</feature>
<evidence type="ECO:0000313" key="19">
    <source>
        <dbReference type="EMBL" id="ADU04580.1"/>
    </source>
</evidence>
<dbReference type="InterPro" id="IPR027387">
    <property type="entry name" value="Cytb/b6-like_sf"/>
</dbReference>
<feature type="transmembrane region" description="Helical" evidence="16">
    <location>
        <begin position="220"/>
        <end position="242"/>
    </location>
</feature>
<evidence type="ECO:0000256" key="1">
    <source>
        <dbReference type="ARBA" id="ARBA00002566"/>
    </source>
</evidence>
<evidence type="ECO:0000256" key="9">
    <source>
        <dbReference type="ARBA" id="ARBA00022792"/>
    </source>
</evidence>
<evidence type="ECO:0000256" key="13">
    <source>
        <dbReference type="ARBA" id="ARBA00023075"/>
    </source>
</evidence>
<evidence type="ECO:0000256" key="15">
    <source>
        <dbReference type="ARBA" id="ARBA00023136"/>
    </source>
</evidence>
<dbReference type="EMBL" id="HQ283100">
    <property type="protein sequence ID" value="ADU04580.1"/>
    <property type="molecule type" value="Genomic_DNA"/>
</dbReference>
<dbReference type="PANTHER" id="PTHR19271:SF16">
    <property type="entry name" value="CYTOCHROME B"/>
    <property type="match status" value="1"/>
</dbReference>
<dbReference type="GO" id="GO:0006122">
    <property type="term" value="P:mitochondrial electron transport, ubiquinol to cytochrome c"/>
    <property type="evidence" value="ECO:0007669"/>
    <property type="project" value="TreeGrafter"/>
</dbReference>
<comment type="function">
    <text evidence="1 16">Component of the ubiquinol-cytochrome c reductase complex (complex III or cytochrome b-c1 complex) that is part of the mitochondrial respiratory chain. The b-c1 complex mediates electron transfer from ubiquinol to cytochrome c. Contributes to the generation of a proton gradient across the mitochondrial membrane that is then used for ATP synthesis.</text>
</comment>
<comment type="similarity">
    <text evidence="16">Belongs to the cytochrome b family.</text>
</comment>
<gene>
    <name evidence="19" type="primary">CYTB</name>
</gene>
<sequence length="369" mass="42610">MVKIFLNNLVDLPTSLSLSYLWCVGFMLSFFMVLQVLSGVVLSFFYSSSLNFELLMLWTDDSLFNWFIRYLHIWGVSVIFFLLYIHIARSLYYSSYSKLGVWNVGFFLYILLMVEAFLGYVLPWHQMSYWAATVLTSVILSIPLLGSTIYYYVIGGYSVSVTETLIRVFPVHVLLGLVLLLLIGLHLFYLHKSGSSSPLYVVNSYSDCLYFHSYYSVKDIFVFVLILFIMLSVMLISPNLVLDVEAFVEANPMVTPVNIKPEWYFLIYYAVLRSVESKVGGLIMIILLLLVLWVPSLNQACIYSLGRQLLFWFIVGLFIVMSYFGGCHAEYPFIIASKLGSVLLLILLSVFKIFWSSPHWIDFRWFNLD</sequence>
<dbReference type="GO" id="GO:0008121">
    <property type="term" value="F:quinol-cytochrome-c reductase activity"/>
    <property type="evidence" value="ECO:0007669"/>
    <property type="project" value="TreeGrafter"/>
</dbReference>
<dbReference type="PROSITE" id="PS51003">
    <property type="entry name" value="CYTB_CTER"/>
    <property type="match status" value="1"/>
</dbReference>
<accession>G4WCQ1</accession>
<keyword evidence="11 16" id="KW-1133">Transmembrane helix</keyword>
<comment type="cofactor">
    <cofactor evidence="16">
        <name>heme b</name>
        <dbReference type="ChEBI" id="CHEBI:60344"/>
    </cofactor>
    <text evidence="16">Binds 2 heme groups non-covalently.</text>
</comment>
<evidence type="ECO:0000256" key="16">
    <source>
        <dbReference type="RuleBase" id="RU362117"/>
    </source>
</evidence>
<evidence type="ECO:0000256" key="6">
    <source>
        <dbReference type="ARBA" id="ARBA00022660"/>
    </source>
</evidence>
<keyword evidence="13" id="KW-0830">Ubiquinone</keyword>
<evidence type="ECO:0000256" key="12">
    <source>
        <dbReference type="ARBA" id="ARBA00023004"/>
    </source>
</evidence>
<dbReference type="GO" id="GO:0016491">
    <property type="term" value="F:oxidoreductase activity"/>
    <property type="evidence" value="ECO:0007669"/>
    <property type="project" value="UniProtKB-UniRule"/>
</dbReference>
<evidence type="ECO:0000256" key="8">
    <source>
        <dbReference type="ARBA" id="ARBA00022723"/>
    </source>
</evidence>
<feature type="transmembrane region" description="Helical" evidence="16">
    <location>
        <begin position="66"/>
        <end position="87"/>
    </location>
</feature>
<dbReference type="Gene3D" id="1.20.810.10">
    <property type="entry name" value="Cytochrome Bc1 Complex, Chain C"/>
    <property type="match status" value="1"/>
</dbReference>
<keyword evidence="6 16" id="KW-0679">Respiratory chain</keyword>
<keyword evidence="12 16" id="KW-0408">Iron</keyword>
<dbReference type="Pfam" id="PF00032">
    <property type="entry name" value="Cytochrom_B_C"/>
    <property type="match status" value="1"/>
</dbReference>
<feature type="transmembrane region" description="Helical" evidence="16">
    <location>
        <begin position="333"/>
        <end position="355"/>
    </location>
</feature>
<name>G4WCQ1_9TREM</name>
<feature type="transmembrane region" description="Helical" evidence="16">
    <location>
        <begin position="165"/>
        <end position="189"/>
    </location>
</feature>